<dbReference type="OrthoDB" id="9810135at2"/>
<keyword evidence="5 14" id="KW-0347">Helicase</keyword>
<evidence type="ECO:0000256" key="6">
    <source>
        <dbReference type="ARBA" id="ARBA00022839"/>
    </source>
</evidence>
<dbReference type="SUPFAM" id="SSF52980">
    <property type="entry name" value="Restriction endonuclease-like"/>
    <property type="match status" value="1"/>
</dbReference>
<dbReference type="Pfam" id="PF00580">
    <property type="entry name" value="UvrD-helicase"/>
    <property type="match status" value="1"/>
</dbReference>
<keyword evidence="9" id="KW-0234">DNA repair</keyword>
<dbReference type="PROSITE" id="PS51198">
    <property type="entry name" value="UVRD_HELICASE_ATP_BIND"/>
    <property type="match status" value="1"/>
</dbReference>
<evidence type="ECO:0000256" key="5">
    <source>
        <dbReference type="ARBA" id="ARBA00022806"/>
    </source>
</evidence>
<dbReference type="InterPro" id="IPR000212">
    <property type="entry name" value="DNA_helicase_UvrD/REP"/>
</dbReference>
<keyword evidence="8" id="KW-0238">DNA-binding</keyword>
<comment type="catalytic activity">
    <reaction evidence="11">
        <text>Couples ATP hydrolysis with the unwinding of duplex DNA by translocating in the 3'-5' direction.</text>
        <dbReference type="EC" id="5.6.2.4"/>
    </reaction>
</comment>
<dbReference type="GO" id="GO:0005524">
    <property type="term" value="F:ATP binding"/>
    <property type="evidence" value="ECO:0007669"/>
    <property type="project" value="UniProtKB-UniRule"/>
</dbReference>
<dbReference type="Gene3D" id="3.40.50.300">
    <property type="entry name" value="P-loop containing nucleotide triphosphate hydrolases"/>
    <property type="match status" value="4"/>
</dbReference>
<evidence type="ECO:0000256" key="13">
    <source>
        <dbReference type="ARBA" id="ARBA00048988"/>
    </source>
</evidence>
<evidence type="ECO:0000259" key="16">
    <source>
        <dbReference type="PROSITE" id="PS51217"/>
    </source>
</evidence>
<dbReference type="GO" id="GO:0005829">
    <property type="term" value="C:cytosol"/>
    <property type="evidence" value="ECO:0007669"/>
    <property type="project" value="TreeGrafter"/>
</dbReference>
<keyword evidence="4 14" id="KW-0378">Hydrolase</keyword>
<evidence type="ECO:0000256" key="14">
    <source>
        <dbReference type="PROSITE-ProRule" id="PRU00560"/>
    </source>
</evidence>
<gene>
    <name evidence="17" type="ORF">SAMN02745118_01774</name>
</gene>
<evidence type="ECO:0000256" key="10">
    <source>
        <dbReference type="ARBA" id="ARBA00023235"/>
    </source>
</evidence>
<feature type="binding site" evidence="14">
    <location>
        <begin position="32"/>
        <end position="39"/>
    </location>
    <ligand>
        <name>ATP</name>
        <dbReference type="ChEBI" id="CHEBI:30616"/>
    </ligand>
</feature>
<dbReference type="AlphaFoldDB" id="A0A1T4NDV6"/>
<evidence type="ECO:0000256" key="3">
    <source>
        <dbReference type="ARBA" id="ARBA00022763"/>
    </source>
</evidence>
<dbReference type="EC" id="5.6.2.4" evidence="12"/>
<dbReference type="SUPFAM" id="SSF52540">
    <property type="entry name" value="P-loop containing nucleoside triphosphate hydrolases"/>
    <property type="match status" value="1"/>
</dbReference>
<dbReference type="PANTHER" id="PTHR11070:SF48">
    <property type="entry name" value="ATP-DEPENDENT HELICASE_NUCLEASE SUBUNIT A"/>
    <property type="match status" value="1"/>
</dbReference>
<sequence length="1190" mass="138797">MTKEAIEIRGMKFTPDQAQAVQNLDKNLAINAGAGSGKTRVLTERYLEILLTPQDQGGLMYKEDALDKIVAITFTKKAASEMKERIRERLTDYLANNLTDSKDNKKERDWVFKLLDNLAKAKVSTIHSFCSDIIRNNLFELGIKADFNIIEGLEERELKEEAITSVLEKIINEEDSKFHKELQEITYSYGKRRLFDILNEMLDNTEGVESFLVENDSKELHDVINKGVYNDSLEAIEEYLNNQELKEEIKELGEYTPKNISRGVKVIKSILNYYQELLSSLELYQESDAPQDKDRLLNIHFKFLSCLYNFDQNKEVKIGRAMVAADWEGGNSVKKAAYRRFESLKEIIFDKVPTVKGKPLIASDEEAAKILEILLKIYKRLDKRYHSLKEREGYLDYLDLEKRVVLAFRNNYDLVERLRRKIEFIMVDEFQDTNQTQWDIVRPLVTKDKDFNKLEEGKLFIVGDPKQSIYGFRRADVRIFNEVTQQITGNNVDDEKLIKLKKNFRSNKEIIDIINYIFNNIFPKNKEEANGYDVKYQDLTFGRNNKYEEKVDEDPDSHIELLLTQYFRDDDYSSAEYEAELMANKIEWLVKESDKRIFKEDSLDSVDYGDIAILMRSRTRLKEYEEALEKFNIPYRTVQGKGFYQRQEIYDIYLVLKALIYPEDDINVFGLFRSPLFALSDDQLFELMTLDSDEDEPLLKRVFVNYPKVEDKFNKWQQLKEEMSIDRLINTILIDCGAYTTYLAGTSGEQRLANFKKLIEGASDFSQQNGNNLYLFLERLKSLMEEEDKEGDGKLEIEEGNYVRLMTIHASKGKEFPVVFLADLNNAGNARLGSFVCDEINGQEQIGIKYYDEELKRNKTSSHGMIKDNLILKDEMEGKRVFYVATTRAEEMLFLSGDIRIKRSGGITLNHSLKWLMQGLGYEVEDLVEFLESEEQEKIEEVTGEYGNIDLKLTKNDRTIIEIEEEEAFKEVKKELTTEINPDKFKLDPKIIFPSSLAKEEDFQGELSKEEVAVANEVNNSKENLIEASFLNERAATLKGTLVHEMIELLSTGDKLDRDYLFNCYPESKDYPDLRTEVEKVINEIEECPEFNEILENECRPEVEFYYKREGKPISGSIDLLFKDEDGEWAVIDWKTNRIDDMGYVNRLVEKYQKQIEIYQEVVREMTGQEEVKGYLYFTEADKGERLVEV</sequence>
<proteinExistence type="predicted"/>
<keyword evidence="10" id="KW-0413">Isomerase</keyword>
<dbReference type="GO" id="GO:0000725">
    <property type="term" value="P:recombinational repair"/>
    <property type="evidence" value="ECO:0007669"/>
    <property type="project" value="TreeGrafter"/>
</dbReference>
<evidence type="ECO:0000256" key="9">
    <source>
        <dbReference type="ARBA" id="ARBA00023204"/>
    </source>
</evidence>
<comment type="catalytic activity">
    <reaction evidence="13">
        <text>ATP + H2O = ADP + phosphate + H(+)</text>
        <dbReference type="Rhea" id="RHEA:13065"/>
        <dbReference type="ChEBI" id="CHEBI:15377"/>
        <dbReference type="ChEBI" id="CHEBI:15378"/>
        <dbReference type="ChEBI" id="CHEBI:30616"/>
        <dbReference type="ChEBI" id="CHEBI:43474"/>
        <dbReference type="ChEBI" id="CHEBI:456216"/>
        <dbReference type="EC" id="5.6.2.4"/>
    </reaction>
</comment>
<evidence type="ECO:0000256" key="12">
    <source>
        <dbReference type="ARBA" id="ARBA00034808"/>
    </source>
</evidence>
<feature type="domain" description="UvrD-like helicase C-terminal" evidence="16">
    <location>
        <begin position="531"/>
        <end position="813"/>
    </location>
</feature>
<dbReference type="InterPro" id="IPR038726">
    <property type="entry name" value="PDDEXK_AddAB-type"/>
</dbReference>
<dbReference type="InterPro" id="IPR014017">
    <property type="entry name" value="DNA_helicase_UvrD-like_C"/>
</dbReference>
<keyword evidence="3" id="KW-0227">DNA damage</keyword>
<keyword evidence="7 14" id="KW-0067">ATP-binding</keyword>
<keyword evidence="18" id="KW-1185">Reference proteome</keyword>
<evidence type="ECO:0000256" key="1">
    <source>
        <dbReference type="ARBA" id="ARBA00022722"/>
    </source>
</evidence>
<dbReference type="RefSeq" id="WP_078810233.1">
    <property type="nucleotide sequence ID" value="NZ_FUWM01000014.1"/>
</dbReference>
<evidence type="ECO:0000259" key="15">
    <source>
        <dbReference type="PROSITE" id="PS51198"/>
    </source>
</evidence>
<dbReference type="GO" id="GO:0004527">
    <property type="term" value="F:exonuclease activity"/>
    <property type="evidence" value="ECO:0007669"/>
    <property type="project" value="UniProtKB-KW"/>
</dbReference>
<evidence type="ECO:0000313" key="17">
    <source>
        <dbReference type="EMBL" id="SJZ77295.1"/>
    </source>
</evidence>
<accession>A0A1T4NDV6</accession>
<evidence type="ECO:0000256" key="7">
    <source>
        <dbReference type="ARBA" id="ARBA00022840"/>
    </source>
</evidence>
<organism evidence="17 18">
    <name type="scientific">Selenihalanaerobacter shriftii</name>
    <dbReference type="NCBI Taxonomy" id="142842"/>
    <lineage>
        <taxon>Bacteria</taxon>
        <taxon>Bacillati</taxon>
        <taxon>Bacillota</taxon>
        <taxon>Clostridia</taxon>
        <taxon>Halanaerobiales</taxon>
        <taxon>Halobacteroidaceae</taxon>
        <taxon>Selenihalanaerobacter</taxon>
    </lineage>
</organism>
<protein>
    <recommendedName>
        <fullName evidence="12">DNA 3'-5' helicase</fullName>
        <ecNumber evidence="12">5.6.2.4</ecNumber>
    </recommendedName>
</protein>
<dbReference type="Pfam" id="PF13361">
    <property type="entry name" value="UvrD_C"/>
    <property type="match status" value="1"/>
</dbReference>
<dbReference type="EMBL" id="FUWM01000014">
    <property type="protein sequence ID" value="SJZ77295.1"/>
    <property type="molecule type" value="Genomic_DNA"/>
</dbReference>
<dbReference type="Gene3D" id="3.90.320.10">
    <property type="match status" value="1"/>
</dbReference>
<dbReference type="GO" id="GO:0003677">
    <property type="term" value="F:DNA binding"/>
    <property type="evidence" value="ECO:0007669"/>
    <property type="project" value="UniProtKB-KW"/>
</dbReference>
<evidence type="ECO:0000313" key="18">
    <source>
        <dbReference type="Proteomes" id="UP000190625"/>
    </source>
</evidence>
<reference evidence="18" key="1">
    <citation type="submission" date="2017-02" db="EMBL/GenBank/DDBJ databases">
        <authorList>
            <person name="Varghese N."/>
            <person name="Submissions S."/>
        </authorList>
    </citation>
    <scope>NUCLEOTIDE SEQUENCE [LARGE SCALE GENOMIC DNA]</scope>
    <source>
        <strain evidence="18">ATCC BAA-73</strain>
    </source>
</reference>
<dbReference type="InterPro" id="IPR011604">
    <property type="entry name" value="PDDEXK-like_dom_sf"/>
</dbReference>
<evidence type="ECO:0000256" key="4">
    <source>
        <dbReference type="ARBA" id="ARBA00022801"/>
    </source>
</evidence>
<dbReference type="GO" id="GO:0016887">
    <property type="term" value="F:ATP hydrolysis activity"/>
    <property type="evidence" value="ECO:0007669"/>
    <property type="project" value="RHEA"/>
</dbReference>
<keyword evidence="1" id="KW-0540">Nuclease</keyword>
<keyword evidence="2 14" id="KW-0547">Nucleotide-binding</keyword>
<name>A0A1T4NDV6_9FIRM</name>
<dbReference type="STRING" id="142842.SAMN02745118_01774"/>
<evidence type="ECO:0000256" key="11">
    <source>
        <dbReference type="ARBA" id="ARBA00034617"/>
    </source>
</evidence>
<dbReference type="Pfam" id="PF12705">
    <property type="entry name" value="PDDEXK_1"/>
    <property type="match status" value="1"/>
</dbReference>
<dbReference type="Gene3D" id="1.10.486.10">
    <property type="entry name" value="PCRA, domain 4"/>
    <property type="match status" value="1"/>
</dbReference>
<dbReference type="PANTHER" id="PTHR11070">
    <property type="entry name" value="UVRD / RECB / PCRA DNA HELICASE FAMILY MEMBER"/>
    <property type="match status" value="1"/>
</dbReference>
<dbReference type="PROSITE" id="PS51217">
    <property type="entry name" value="UVRD_HELICASE_CTER"/>
    <property type="match status" value="1"/>
</dbReference>
<evidence type="ECO:0000256" key="8">
    <source>
        <dbReference type="ARBA" id="ARBA00023125"/>
    </source>
</evidence>
<dbReference type="GO" id="GO:0043138">
    <property type="term" value="F:3'-5' DNA helicase activity"/>
    <property type="evidence" value="ECO:0007669"/>
    <property type="project" value="UniProtKB-EC"/>
</dbReference>
<dbReference type="InterPro" id="IPR011335">
    <property type="entry name" value="Restrct_endonuc-II-like"/>
</dbReference>
<keyword evidence="6" id="KW-0269">Exonuclease</keyword>
<dbReference type="Proteomes" id="UP000190625">
    <property type="component" value="Unassembled WGS sequence"/>
</dbReference>
<evidence type="ECO:0000256" key="2">
    <source>
        <dbReference type="ARBA" id="ARBA00022741"/>
    </source>
</evidence>
<feature type="domain" description="UvrD-like helicase ATP-binding" evidence="15">
    <location>
        <begin position="11"/>
        <end position="507"/>
    </location>
</feature>
<dbReference type="InterPro" id="IPR014016">
    <property type="entry name" value="UvrD-like_ATP-bd"/>
</dbReference>
<dbReference type="GO" id="GO:0033202">
    <property type="term" value="C:DNA helicase complex"/>
    <property type="evidence" value="ECO:0007669"/>
    <property type="project" value="TreeGrafter"/>
</dbReference>
<dbReference type="InterPro" id="IPR027417">
    <property type="entry name" value="P-loop_NTPase"/>
</dbReference>